<evidence type="ECO:0000313" key="1">
    <source>
        <dbReference type="EMBL" id="GAA4517915.1"/>
    </source>
</evidence>
<gene>
    <name evidence="1" type="ORF">GCM10023173_18920</name>
</gene>
<sequence>MGAQKSSQKCGDFFVYKRHLFKYLTLSIKIEPANILIIEAIRAKIILVVEQFSVIVNSTSISSDI</sequence>
<name>A0ABP8R4D8_9SPHI</name>
<keyword evidence="2" id="KW-1185">Reference proteome</keyword>
<dbReference type="EMBL" id="BAABGR010000029">
    <property type="protein sequence ID" value="GAA4517915.1"/>
    <property type="molecule type" value="Genomic_DNA"/>
</dbReference>
<accession>A0ABP8R4D8</accession>
<protein>
    <submittedName>
        <fullName evidence="1">Uncharacterized protein</fullName>
    </submittedName>
</protein>
<dbReference type="Proteomes" id="UP001500394">
    <property type="component" value="Unassembled WGS sequence"/>
</dbReference>
<organism evidence="1 2">
    <name type="scientific">Sphingobacterium thermophilum</name>
    <dbReference type="NCBI Taxonomy" id="768534"/>
    <lineage>
        <taxon>Bacteria</taxon>
        <taxon>Pseudomonadati</taxon>
        <taxon>Bacteroidota</taxon>
        <taxon>Sphingobacteriia</taxon>
        <taxon>Sphingobacteriales</taxon>
        <taxon>Sphingobacteriaceae</taxon>
        <taxon>Sphingobacterium</taxon>
    </lineage>
</organism>
<evidence type="ECO:0000313" key="2">
    <source>
        <dbReference type="Proteomes" id="UP001500394"/>
    </source>
</evidence>
<comment type="caution">
    <text evidence="1">The sequence shown here is derived from an EMBL/GenBank/DDBJ whole genome shotgun (WGS) entry which is preliminary data.</text>
</comment>
<reference evidence="2" key="1">
    <citation type="journal article" date="2019" name="Int. J. Syst. Evol. Microbiol.">
        <title>The Global Catalogue of Microorganisms (GCM) 10K type strain sequencing project: providing services to taxonomists for standard genome sequencing and annotation.</title>
        <authorList>
            <consortium name="The Broad Institute Genomics Platform"/>
            <consortium name="The Broad Institute Genome Sequencing Center for Infectious Disease"/>
            <person name="Wu L."/>
            <person name="Ma J."/>
        </authorList>
    </citation>
    <scope>NUCLEOTIDE SEQUENCE [LARGE SCALE GENOMIC DNA]</scope>
    <source>
        <strain evidence="2">JCM 17858</strain>
    </source>
</reference>
<proteinExistence type="predicted"/>